<dbReference type="InterPro" id="IPR035965">
    <property type="entry name" value="PAS-like_dom_sf"/>
</dbReference>
<reference evidence="6 7" key="1">
    <citation type="journal article" date="2020" name="Genomics">
        <title>Complete, high-quality genomes from long-read metagenomic sequencing of two wolf lichen thalli reveals enigmatic genome architecture.</title>
        <authorList>
            <person name="McKenzie S.K."/>
            <person name="Walston R.F."/>
            <person name="Allen J.L."/>
        </authorList>
    </citation>
    <scope>NUCLEOTIDE SEQUENCE [LARGE SCALE GENOMIC DNA]</scope>
    <source>
        <strain evidence="6">WasteWater2</strain>
    </source>
</reference>
<dbReference type="Proteomes" id="UP000578531">
    <property type="component" value="Unassembled WGS sequence"/>
</dbReference>
<dbReference type="PANTHER" id="PTHR47429:SF9">
    <property type="entry name" value="PAS DOMAIN-CONTAINING PROTEIN"/>
    <property type="match status" value="1"/>
</dbReference>
<evidence type="ECO:0000256" key="2">
    <source>
        <dbReference type="ARBA" id="ARBA00022643"/>
    </source>
</evidence>
<dbReference type="PANTHER" id="PTHR47429">
    <property type="entry name" value="PROTEIN TWIN LOV 1"/>
    <property type="match status" value="1"/>
</dbReference>
<dbReference type="Gene3D" id="3.30.450.20">
    <property type="entry name" value="PAS domain"/>
    <property type="match status" value="1"/>
</dbReference>
<feature type="compositionally biased region" description="Polar residues" evidence="4">
    <location>
        <begin position="603"/>
        <end position="617"/>
    </location>
</feature>
<dbReference type="PROSITE" id="PS50113">
    <property type="entry name" value="PAC"/>
    <property type="match status" value="1"/>
</dbReference>
<dbReference type="RefSeq" id="XP_037163784.1">
    <property type="nucleotide sequence ID" value="XM_037309324.1"/>
</dbReference>
<dbReference type="OrthoDB" id="447251at2759"/>
<dbReference type="SMART" id="SM00086">
    <property type="entry name" value="PAC"/>
    <property type="match status" value="1"/>
</dbReference>
<keyword evidence="7" id="KW-1185">Reference proteome</keyword>
<dbReference type="GO" id="GO:0005634">
    <property type="term" value="C:nucleus"/>
    <property type="evidence" value="ECO:0007669"/>
    <property type="project" value="TreeGrafter"/>
</dbReference>
<feature type="region of interest" description="Disordered" evidence="4">
    <location>
        <begin position="61"/>
        <end position="90"/>
    </location>
</feature>
<sequence length="788" mass="87325">MANNYMTHKINGHVLQVPTPGVDYGLKNDDGFDPSKYDFYNPSNRSAATAFLVRLDEQHSTSEATPFGAPHVSSEPCETDSPPPLSPIAELDDDLNTVRPWRSSDRGLAASIESEEPKTRDFSLEDPPDNNENAIESIAPLEKRSELLFSREHLQLILADSTLSLNFTDFLRTYRPDSVPILAYYLDAVKALKTIRYAEAIIRGLEPIPGHAFTSEANSATMAWVMEDKADRALDVLVKDDLPAFIAYIYVRTVDVALVDRVTGKEDPGSPGIADGLAEVFVLSDPSRPDNPIVFTSEEFHRMTGYPRTEFLGRNCRTLGGARTSPFGISRFRSSLDAEREHCEVLLNYRKDGSPFINLIMCVPLRDQSGKVRYYLGAQVDITGLVNDCTGLATLKKIVERNNEHRSHVTNRDIPKETLQRDEFEQLSEAFNSQELEQLITLRRRQQLQSEEGFIYTESEKRQRDDDSTSRTPLTDLDDSFQLNGQGSAPPLGYYKTYLLVRPYPSLRILFASPDLRIPGILQSPLLSRIGGSSRVRGDLAHALEVGRKVTAKVQWVSKTATKSRARWIHCTPLLGVNDTIGVWMVILVDDEDDGEGEREQFPQETSSASRQGSNHTADALPSDEKRHRGNLSGVSTSIWSDTSESIISDEIGRPRPRRPMLRQPSEMGVSAQQPLVVRPEPKIAGRAYSVTSSSDRRISVAQESRTSIGGADSRPASQGSAISPIQNTMQPKVKIAGRPSFDGDGAQKAPINMPGRSGAERETGMGGRPSGRRTYKSLSPYGILFED</sequence>
<evidence type="ECO:0000313" key="6">
    <source>
        <dbReference type="EMBL" id="KAF6234387.1"/>
    </source>
</evidence>
<gene>
    <name evidence="6" type="ORF">HO173_007420</name>
</gene>
<comment type="caution">
    <text evidence="6">The sequence shown here is derived from an EMBL/GenBank/DDBJ whole genome shotgun (WGS) entry which is preliminary data.</text>
</comment>
<dbReference type="EMBL" id="JACCJC010000030">
    <property type="protein sequence ID" value="KAF6234387.1"/>
    <property type="molecule type" value="Genomic_DNA"/>
</dbReference>
<organism evidence="6 7">
    <name type="scientific">Letharia columbiana</name>
    <dbReference type="NCBI Taxonomy" id="112416"/>
    <lineage>
        <taxon>Eukaryota</taxon>
        <taxon>Fungi</taxon>
        <taxon>Dikarya</taxon>
        <taxon>Ascomycota</taxon>
        <taxon>Pezizomycotina</taxon>
        <taxon>Lecanoromycetes</taxon>
        <taxon>OSLEUM clade</taxon>
        <taxon>Lecanoromycetidae</taxon>
        <taxon>Lecanorales</taxon>
        <taxon>Lecanorineae</taxon>
        <taxon>Parmeliaceae</taxon>
        <taxon>Letharia</taxon>
    </lineage>
</organism>
<dbReference type="NCBIfam" id="TIGR00229">
    <property type="entry name" value="sensory_box"/>
    <property type="match status" value="1"/>
</dbReference>
<name>A0A8H6FTE0_9LECA</name>
<dbReference type="InterPro" id="IPR000014">
    <property type="entry name" value="PAS"/>
</dbReference>
<evidence type="ECO:0000256" key="3">
    <source>
        <dbReference type="ARBA" id="ARBA00022991"/>
    </source>
</evidence>
<proteinExistence type="predicted"/>
<dbReference type="Pfam" id="PF13426">
    <property type="entry name" value="PAS_9"/>
    <property type="match status" value="1"/>
</dbReference>
<dbReference type="InterPro" id="IPR001610">
    <property type="entry name" value="PAC"/>
</dbReference>
<keyword evidence="1" id="KW-0285">Flavoprotein</keyword>
<keyword evidence="2" id="KW-0288">FMN</keyword>
<feature type="region of interest" description="Disordered" evidence="4">
    <location>
        <begin position="688"/>
        <end position="780"/>
    </location>
</feature>
<dbReference type="CDD" id="cd00130">
    <property type="entry name" value="PAS"/>
    <property type="match status" value="1"/>
</dbReference>
<accession>A0A8H6FTE0</accession>
<evidence type="ECO:0000256" key="1">
    <source>
        <dbReference type="ARBA" id="ARBA00022630"/>
    </source>
</evidence>
<feature type="compositionally biased region" description="Polar residues" evidence="4">
    <location>
        <begin position="716"/>
        <end position="731"/>
    </location>
</feature>
<protein>
    <recommendedName>
        <fullName evidence="5">PAC domain-containing protein</fullName>
    </recommendedName>
</protein>
<evidence type="ECO:0000259" key="5">
    <source>
        <dbReference type="PROSITE" id="PS50113"/>
    </source>
</evidence>
<dbReference type="AlphaFoldDB" id="A0A8H6FTE0"/>
<feature type="region of interest" description="Disordered" evidence="4">
    <location>
        <begin position="650"/>
        <end position="672"/>
    </location>
</feature>
<dbReference type="SUPFAM" id="SSF55785">
    <property type="entry name" value="PYP-like sensor domain (PAS domain)"/>
    <property type="match status" value="1"/>
</dbReference>
<feature type="region of interest" description="Disordered" evidence="4">
    <location>
        <begin position="453"/>
        <end position="479"/>
    </location>
</feature>
<feature type="region of interest" description="Disordered" evidence="4">
    <location>
        <begin position="106"/>
        <end position="131"/>
    </location>
</feature>
<feature type="compositionally biased region" description="Basic and acidic residues" evidence="4">
    <location>
        <begin position="458"/>
        <end position="469"/>
    </location>
</feature>
<dbReference type="InterPro" id="IPR000700">
    <property type="entry name" value="PAS-assoc_C"/>
</dbReference>
<feature type="region of interest" description="Disordered" evidence="4">
    <location>
        <begin position="595"/>
        <end position="637"/>
    </location>
</feature>
<evidence type="ECO:0000256" key="4">
    <source>
        <dbReference type="SAM" id="MobiDB-lite"/>
    </source>
</evidence>
<dbReference type="GeneID" id="59289077"/>
<evidence type="ECO:0000313" key="7">
    <source>
        <dbReference type="Proteomes" id="UP000578531"/>
    </source>
</evidence>
<keyword evidence="3" id="KW-0157">Chromophore</keyword>
<feature type="domain" description="PAC" evidence="5">
    <location>
        <begin position="341"/>
        <end position="394"/>
    </location>
</feature>